<dbReference type="Proteomes" id="UP001151760">
    <property type="component" value="Unassembled WGS sequence"/>
</dbReference>
<reference evidence="1" key="1">
    <citation type="journal article" date="2022" name="Int. J. Mol. Sci.">
        <title>Draft Genome of Tanacetum Coccineum: Genomic Comparison of Closely Related Tanacetum-Family Plants.</title>
        <authorList>
            <person name="Yamashiro T."/>
            <person name="Shiraishi A."/>
            <person name="Nakayama K."/>
            <person name="Satake H."/>
        </authorList>
    </citation>
    <scope>NUCLEOTIDE SEQUENCE</scope>
</reference>
<gene>
    <name evidence="1" type="ORF">Tco_0727401</name>
</gene>
<dbReference type="EMBL" id="BQNB010010453">
    <property type="protein sequence ID" value="GJS77520.1"/>
    <property type="molecule type" value="Genomic_DNA"/>
</dbReference>
<sequence>MKMAKKTKMPSCAQHMIALDDDVIVIEDSDDGVDLFEWEGVSFWDEDNNNNNNNEICADGAIVAEEIVDVGAYEGPNIGLPVNERVKRTNIPRVKITGKRRLYRIVDEDEDDEDIYGHPAATYICTNEGPDAPHTSTNDVIVNDPNKGKAIMDTELAVVETHVNDFTYDESSSLPEHASDVNKVVCPPSSPTIESDEMPTYGDVDNMRMCVDEAATNQHVTLCKMIKLNTRLTANNSY</sequence>
<evidence type="ECO:0000313" key="1">
    <source>
        <dbReference type="EMBL" id="GJS77520.1"/>
    </source>
</evidence>
<proteinExistence type="predicted"/>
<reference evidence="1" key="2">
    <citation type="submission" date="2022-01" db="EMBL/GenBank/DDBJ databases">
        <authorList>
            <person name="Yamashiro T."/>
            <person name="Shiraishi A."/>
            <person name="Satake H."/>
            <person name="Nakayama K."/>
        </authorList>
    </citation>
    <scope>NUCLEOTIDE SEQUENCE</scope>
</reference>
<accession>A0ABQ4YIV2</accession>
<name>A0ABQ4YIV2_9ASTR</name>
<comment type="caution">
    <text evidence="1">The sequence shown here is derived from an EMBL/GenBank/DDBJ whole genome shotgun (WGS) entry which is preliminary data.</text>
</comment>
<keyword evidence="2" id="KW-1185">Reference proteome</keyword>
<evidence type="ECO:0000313" key="2">
    <source>
        <dbReference type="Proteomes" id="UP001151760"/>
    </source>
</evidence>
<protein>
    <submittedName>
        <fullName evidence="1">Uncharacterized protein</fullName>
    </submittedName>
</protein>
<organism evidence="1 2">
    <name type="scientific">Tanacetum coccineum</name>
    <dbReference type="NCBI Taxonomy" id="301880"/>
    <lineage>
        <taxon>Eukaryota</taxon>
        <taxon>Viridiplantae</taxon>
        <taxon>Streptophyta</taxon>
        <taxon>Embryophyta</taxon>
        <taxon>Tracheophyta</taxon>
        <taxon>Spermatophyta</taxon>
        <taxon>Magnoliopsida</taxon>
        <taxon>eudicotyledons</taxon>
        <taxon>Gunneridae</taxon>
        <taxon>Pentapetalae</taxon>
        <taxon>asterids</taxon>
        <taxon>campanulids</taxon>
        <taxon>Asterales</taxon>
        <taxon>Asteraceae</taxon>
        <taxon>Asteroideae</taxon>
        <taxon>Anthemideae</taxon>
        <taxon>Anthemidinae</taxon>
        <taxon>Tanacetum</taxon>
    </lineage>
</organism>